<dbReference type="InterPro" id="IPR023213">
    <property type="entry name" value="CAT-like_dom_sf"/>
</dbReference>
<dbReference type="AlphaFoldDB" id="A0AAD9W486"/>
<organism evidence="1 2">
    <name type="scientific">Phomopsis amygdali</name>
    <name type="common">Fusicoccum amygdali</name>
    <dbReference type="NCBI Taxonomy" id="1214568"/>
    <lineage>
        <taxon>Eukaryota</taxon>
        <taxon>Fungi</taxon>
        <taxon>Dikarya</taxon>
        <taxon>Ascomycota</taxon>
        <taxon>Pezizomycotina</taxon>
        <taxon>Sordariomycetes</taxon>
        <taxon>Sordariomycetidae</taxon>
        <taxon>Diaporthales</taxon>
        <taxon>Diaporthaceae</taxon>
        <taxon>Diaporthe</taxon>
    </lineage>
</organism>
<dbReference type="EMBL" id="JAUJFL010000004">
    <property type="protein sequence ID" value="KAK2604675.1"/>
    <property type="molecule type" value="Genomic_DNA"/>
</dbReference>
<sequence>MGLIDGVMTMLGWGSTQVEPQRVPTDDVLPMHHFDDNSINQSIILAWTLRFNDVLDADKLHDGLARLLEIDDWRKLGGRIRKGPNNKLEIHVPSEFTPDRPAVRFTKESFGVSFAEHPLASQMPNATSDIHIHGSPERFREFLGSADTTPSDIDGYLYSDTPQLGLHVVTFLDATLVSLNWPHTMTDGLGRLAIIKNWCKVLAGREDEVAPLIGTREDPMATVGTGPLHEKEEPYALKDKNLSGLSMASFVAHFIWDKFWVPEHELKVIFLPAKTIAVLRQQAADDLSATNANGQGTTASNGTTAPATPFVSDGDILTAWLTQITFRASGPSSRPVAFNNVFELRSRLPDVFDPSAAYVSNFARSAQTQLTADEARFLPLGQLALRYRQSLASQTTEGQIRGLIRFTRELGNSPVLPIQPTSIMLTCSNWTKAKFFDAVDFSPAVVKPGPKGDVAPVPGKPVYFHAISTKQDPPMLRNVYNVLGKDCAGNYWVTAKLPPVVWQNIDKEIAKVQF</sequence>
<comment type="caution">
    <text evidence="1">The sequence shown here is derived from an EMBL/GenBank/DDBJ whole genome shotgun (WGS) entry which is preliminary data.</text>
</comment>
<proteinExistence type="predicted"/>
<dbReference type="Proteomes" id="UP001265746">
    <property type="component" value="Unassembled WGS sequence"/>
</dbReference>
<dbReference type="PANTHER" id="PTHR31642">
    <property type="entry name" value="TRICHOTHECENE 3-O-ACETYLTRANSFERASE"/>
    <property type="match status" value="1"/>
</dbReference>
<dbReference type="PANTHER" id="PTHR31642:SF294">
    <property type="entry name" value="ACETYLTRANSFERASE MATC1"/>
    <property type="match status" value="1"/>
</dbReference>
<keyword evidence="2" id="KW-1185">Reference proteome</keyword>
<evidence type="ECO:0000313" key="2">
    <source>
        <dbReference type="Proteomes" id="UP001265746"/>
    </source>
</evidence>
<dbReference type="InterPro" id="IPR050317">
    <property type="entry name" value="Plant_Fungal_Acyltransferase"/>
</dbReference>
<reference evidence="1" key="1">
    <citation type="submission" date="2023-06" db="EMBL/GenBank/DDBJ databases">
        <authorList>
            <person name="Noh H."/>
        </authorList>
    </citation>
    <scope>NUCLEOTIDE SEQUENCE</scope>
    <source>
        <strain evidence="1">DUCC20226</strain>
    </source>
</reference>
<accession>A0AAD9W486</accession>
<gene>
    <name evidence="1" type="ORF">N8I77_007586</name>
</gene>
<dbReference type="GO" id="GO:0016747">
    <property type="term" value="F:acyltransferase activity, transferring groups other than amino-acyl groups"/>
    <property type="evidence" value="ECO:0007669"/>
    <property type="project" value="TreeGrafter"/>
</dbReference>
<dbReference type="Gene3D" id="3.30.559.10">
    <property type="entry name" value="Chloramphenicol acetyltransferase-like domain"/>
    <property type="match status" value="2"/>
</dbReference>
<name>A0AAD9W486_PHOAM</name>
<dbReference type="Pfam" id="PF02458">
    <property type="entry name" value="Transferase"/>
    <property type="match status" value="1"/>
</dbReference>
<evidence type="ECO:0000313" key="1">
    <source>
        <dbReference type="EMBL" id="KAK2604675.1"/>
    </source>
</evidence>
<protein>
    <submittedName>
        <fullName evidence="1">Uncharacterized protein</fullName>
    </submittedName>
</protein>